<evidence type="ECO:0000313" key="2">
    <source>
        <dbReference type="EMBL" id="CAG4961765.1"/>
    </source>
</evidence>
<feature type="region of interest" description="Disordered" evidence="1">
    <location>
        <begin position="19"/>
        <end position="64"/>
    </location>
</feature>
<dbReference type="AlphaFoldDB" id="A0A8S3WIK8"/>
<name>A0A8S3WIK8_PARAO</name>
<keyword evidence="3" id="KW-1185">Reference proteome</keyword>
<accession>A0A8S3WIK8</accession>
<feature type="compositionally biased region" description="Basic residues" evidence="1">
    <location>
        <begin position="28"/>
        <end position="37"/>
    </location>
</feature>
<gene>
    <name evidence="2" type="ORF">PAPOLLO_LOCUS6640</name>
</gene>
<feature type="compositionally biased region" description="Low complexity" evidence="1">
    <location>
        <begin position="41"/>
        <end position="50"/>
    </location>
</feature>
<protein>
    <submittedName>
        <fullName evidence="2">(apollo) hypothetical protein</fullName>
    </submittedName>
</protein>
<evidence type="ECO:0000256" key="1">
    <source>
        <dbReference type="SAM" id="MobiDB-lite"/>
    </source>
</evidence>
<organism evidence="2 3">
    <name type="scientific">Parnassius apollo</name>
    <name type="common">Apollo butterfly</name>
    <name type="synonym">Papilio apollo</name>
    <dbReference type="NCBI Taxonomy" id="110799"/>
    <lineage>
        <taxon>Eukaryota</taxon>
        <taxon>Metazoa</taxon>
        <taxon>Ecdysozoa</taxon>
        <taxon>Arthropoda</taxon>
        <taxon>Hexapoda</taxon>
        <taxon>Insecta</taxon>
        <taxon>Pterygota</taxon>
        <taxon>Neoptera</taxon>
        <taxon>Endopterygota</taxon>
        <taxon>Lepidoptera</taxon>
        <taxon>Glossata</taxon>
        <taxon>Ditrysia</taxon>
        <taxon>Papilionoidea</taxon>
        <taxon>Papilionidae</taxon>
        <taxon>Parnassiinae</taxon>
        <taxon>Parnassini</taxon>
        <taxon>Parnassius</taxon>
        <taxon>Parnassius</taxon>
    </lineage>
</organism>
<evidence type="ECO:0000313" key="3">
    <source>
        <dbReference type="Proteomes" id="UP000691718"/>
    </source>
</evidence>
<reference evidence="2" key="1">
    <citation type="submission" date="2021-04" db="EMBL/GenBank/DDBJ databases">
        <authorList>
            <person name="Tunstrom K."/>
        </authorList>
    </citation>
    <scope>NUCLEOTIDE SEQUENCE</scope>
</reference>
<comment type="caution">
    <text evidence="2">The sequence shown here is derived from an EMBL/GenBank/DDBJ whole genome shotgun (WGS) entry which is preliminary data.</text>
</comment>
<dbReference type="Proteomes" id="UP000691718">
    <property type="component" value="Unassembled WGS sequence"/>
</dbReference>
<proteinExistence type="predicted"/>
<dbReference type="EMBL" id="CAJQZP010000437">
    <property type="protein sequence ID" value="CAG4961765.1"/>
    <property type="molecule type" value="Genomic_DNA"/>
</dbReference>
<sequence length="125" mass="13185">MNKGYYLSVESISAAAGETSGVRAPGSLRRRVASQRRRAAESGSEAASPAANPPRDRIPRPYLSTVSRTPLPASLGARNAPISFQEAVSSCLYFSSSGITLGNCSVRGRAHGKWLLIGLLPPECL</sequence>